<dbReference type="PROSITE" id="PS51096">
    <property type="entry name" value="PTS_EIIA_TYPE_4"/>
    <property type="match status" value="1"/>
</dbReference>
<dbReference type="PRINTS" id="PR00107">
    <property type="entry name" value="PHOSPHOCPHPR"/>
</dbReference>
<dbReference type="InterPro" id="IPR039643">
    <property type="entry name" value="DhaM"/>
</dbReference>
<dbReference type="SUPFAM" id="SSF53062">
    <property type="entry name" value="PTS system fructose IIA component-like"/>
    <property type="match status" value="1"/>
</dbReference>
<name>A0ABW5XJS2_9MICO</name>
<dbReference type="PROSITE" id="PS51350">
    <property type="entry name" value="PTS_HPR_DOM"/>
    <property type="match status" value="1"/>
</dbReference>
<dbReference type="PANTHER" id="PTHR38594:SF1">
    <property type="entry name" value="PEP-DEPENDENT DIHYDROXYACETONE KINASE, PHOSPHORYL DONOR SUBUNIT DHAM"/>
    <property type="match status" value="1"/>
</dbReference>
<evidence type="ECO:0000256" key="6">
    <source>
        <dbReference type="ARBA" id="ARBA00022679"/>
    </source>
</evidence>
<dbReference type="CDD" id="cd00367">
    <property type="entry name" value="PTS-HPr_like"/>
    <property type="match status" value="1"/>
</dbReference>
<protein>
    <recommendedName>
        <fullName evidence="5">Phosphocarrier protein HPr</fullName>
        <ecNumber evidence="4">2.7.1.121</ecNumber>
    </recommendedName>
</protein>
<feature type="region of interest" description="Disordered" evidence="8">
    <location>
        <begin position="141"/>
        <end position="163"/>
    </location>
</feature>
<dbReference type="InterPro" id="IPR004701">
    <property type="entry name" value="PTS_EIIA_man-typ"/>
</dbReference>
<comment type="function">
    <text evidence="3">General (non sugar-specific) component of the phosphoenolpyruvate-dependent sugar phosphotransferase system (sugar PTS). This major carbohydrate active-transport system catalyzes the phosphorylation of incoming sugar substrates concomitantly with their translocation across the cell membrane. The phosphoryl group from phosphoenolpyruvate (PEP) is transferred to the phosphoryl carrier protein HPr by enzyme I. Phospho-HPr then transfers it to the PTS EIIA domain.</text>
</comment>
<dbReference type="Proteomes" id="UP001597391">
    <property type="component" value="Unassembled WGS sequence"/>
</dbReference>
<evidence type="ECO:0000256" key="4">
    <source>
        <dbReference type="ARBA" id="ARBA00012095"/>
    </source>
</evidence>
<comment type="catalytic activity">
    <reaction evidence="1">
        <text>dihydroxyacetone + phosphoenolpyruvate = dihydroxyacetone phosphate + pyruvate</text>
        <dbReference type="Rhea" id="RHEA:18381"/>
        <dbReference type="ChEBI" id="CHEBI:15361"/>
        <dbReference type="ChEBI" id="CHEBI:16016"/>
        <dbReference type="ChEBI" id="CHEBI:57642"/>
        <dbReference type="ChEBI" id="CHEBI:58702"/>
        <dbReference type="EC" id="2.7.1.121"/>
    </reaction>
</comment>
<dbReference type="Gene3D" id="3.40.50.510">
    <property type="entry name" value="Phosphotransferase system, mannose-type IIA component"/>
    <property type="match status" value="1"/>
</dbReference>
<keyword evidence="6 11" id="KW-0808">Transferase</keyword>
<dbReference type="InterPro" id="IPR036662">
    <property type="entry name" value="PTS_EIIA_man-typ_sf"/>
</dbReference>
<dbReference type="PANTHER" id="PTHR38594">
    <property type="entry name" value="PEP-DEPENDENT DIHYDROXYACETONE KINASE, PHOSPHORYL DONOR SUBUNIT DHAM"/>
    <property type="match status" value="1"/>
</dbReference>
<evidence type="ECO:0000256" key="2">
    <source>
        <dbReference type="ARBA" id="ARBA00002788"/>
    </source>
</evidence>
<evidence type="ECO:0000259" key="10">
    <source>
        <dbReference type="PROSITE" id="PS51350"/>
    </source>
</evidence>
<sequence length="244" mass="25034">MGTKVSLVLVSHSEKLAEGARDLARQMASEVVIEVAGGLEDGSIGTSFDRISAAIEEAAGFAESDEEQEAHDVVVICDLGSAILSTESVLEFLPEELVGHVYMADAPFVEGVIAAAVEAESGAGVEAVRTAAEEARAFHKGSGAVDAQAEETADSQRVNTATDHTTTVRNPLGLHARPAAVLAKLIKGFDAQLTLNGANGASVIEIMKLGVTGGQTVRVQADGPQATEAVKAVVEAIDGGFGEL</sequence>
<evidence type="ECO:0000256" key="7">
    <source>
        <dbReference type="ARBA" id="ARBA00046577"/>
    </source>
</evidence>
<dbReference type="InterPro" id="IPR012844">
    <property type="entry name" value="DhaM_N"/>
</dbReference>
<organism evidence="11 12">
    <name type="scientific">Populibacterium corticicola</name>
    <dbReference type="NCBI Taxonomy" id="1812826"/>
    <lineage>
        <taxon>Bacteria</taxon>
        <taxon>Bacillati</taxon>
        <taxon>Actinomycetota</taxon>
        <taxon>Actinomycetes</taxon>
        <taxon>Micrococcales</taxon>
        <taxon>Jonesiaceae</taxon>
        <taxon>Populibacterium</taxon>
    </lineage>
</organism>
<dbReference type="GO" id="GO:0047324">
    <property type="term" value="F:phosphoenolpyruvate-glycerone phosphotransferase activity"/>
    <property type="evidence" value="ECO:0007669"/>
    <property type="project" value="UniProtKB-EC"/>
</dbReference>
<evidence type="ECO:0000256" key="1">
    <source>
        <dbReference type="ARBA" id="ARBA00001113"/>
    </source>
</evidence>
<dbReference type="Pfam" id="PF03610">
    <property type="entry name" value="EIIA-man"/>
    <property type="match status" value="1"/>
</dbReference>
<dbReference type="PROSITE" id="PS00369">
    <property type="entry name" value="PTS_HPR_HIS"/>
    <property type="match status" value="1"/>
</dbReference>
<dbReference type="NCBIfam" id="TIGR01003">
    <property type="entry name" value="PTS_HPr_family"/>
    <property type="match status" value="1"/>
</dbReference>
<evidence type="ECO:0000256" key="8">
    <source>
        <dbReference type="SAM" id="MobiDB-lite"/>
    </source>
</evidence>
<dbReference type="Gene3D" id="3.30.1340.10">
    <property type="entry name" value="HPr-like"/>
    <property type="match status" value="1"/>
</dbReference>
<feature type="domain" description="PTS EIIA type-4" evidence="9">
    <location>
        <begin position="4"/>
        <end position="145"/>
    </location>
</feature>
<dbReference type="NCBIfam" id="TIGR02364">
    <property type="entry name" value="dha_pts"/>
    <property type="match status" value="1"/>
</dbReference>
<evidence type="ECO:0000313" key="12">
    <source>
        <dbReference type="Proteomes" id="UP001597391"/>
    </source>
</evidence>
<dbReference type="Pfam" id="PF00381">
    <property type="entry name" value="PTS-HPr"/>
    <property type="match status" value="1"/>
</dbReference>
<dbReference type="RefSeq" id="WP_377467023.1">
    <property type="nucleotide sequence ID" value="NZ_JBHUOP010000004.1"/>
</dbReference>
<evidence type="ECO:0000256" key="3">
    <source>
        <dbReference type="ARBA" id="ARBA00003681"/>
    </source>
</evidence>
<comment type="function">
    <text evidence="2">Component of the dihydroxyacetone kinase complex, which is responsible for the phosphoenolpyruvate (PEP)-dependent phosphorylation of dihydroxyacetone. DhaM serves as the phosphoryl donor. Is phosphorylated by phosphoenolpyruvate in an EI- and HPr-dependent reaction, and a phosphorelay system on histidine residues finally leads to phosphoryl transfer to DhaL and dihydroxyacetone.</text>
</comment>
<gene>
    <name evidence="11" type="primary">dhaM</name>
    <name evidence="11" type="ORF">ACFSYH_11085</name>
</gene>
<dbReference type="InterPro" id="IPR000032">
    <property type="entry name" value="HPr-like"/>
</dbReference>
<reference evidence="12" key="1">
    <citation type="journal article" date="2019" name="Int. J. Syst. Evol. Microbiol.">
        <title>The Global Catalogue of Microorganisms (GCM) 10K type strain sequencing project: providing services to taxonomists for standard genome sequencing and annotation.</title>
        <authorList>
            <consortium name="The Broad Institute Genomics Platform"/>
            <consortium name="The Broad Institute Genome Sequencing Center for Infectious Disease"/>
            <person name="Wu L."/>
            <person name="Ma J."/>
        </authorList>
    </citation>
    <scope>NUCLEOTIDE SEQUENCE [LARGE SCALE GENOMIC DNA]</scope>
    <source>
        <strain evidence="12">KCTC 33576</strain>
    </source>
</reference>
<accession>A0ABW5XJS2</accession>
<keyword evidence="12" id="KW-1185">Reference proteome</keyword>
<dbReference type="SUPFAM" id="SSF55594">
    <property type="entry name" value="HPr-like"/>
    <property type="match status" value="1"/>
</dbReference>
<feature type="domain" description="HPr" evidence="10">
    <location>
        <begin position="161"/>
        <end position="244"/>
    </location>
</feature>
<dbReference type="EC" id="2.7.1.121" evidence="4"/>
<dbReference type="InterPro" id="IPR001020">
    <property type="entry name" value="PTS_HPr_His_P_site"/>
</dbReference>
<proteinExistence type="predicted"/>
<evidence type="ECO:0000256" key="5">
    <source>
        <dbReference type="ARBA" id="ARBA00020422"/>
    </source>
</evidence>
<keyword evidence="11" id="KW-0418">Kinase</keyword>
<evidence type="ECO:0000259" key="9">
    <source>
        <dbReference type="PROSITE" id="PS51096"/>
    </source>
</evidence>
<evidence type="ECO:0000313" key="11">
    <source>
        <dbReference type="EMBL" id="MFD2841104.1"/>
    </source>
</evidence>
<dbReference type="EMBL" id="JBHUOP010000004">
    <property type="protein sequence ID" value="MFD2841104.1"/>
    <property type="molecule type" value="Genomic_DNA"/>
</dbReference>
<comment type="caution">
    <text evidence="11">The sequence shown here is derived from an EMBL/GenBank/DDBJ whole genome shotgun (WGS) entry which is preliminary data.</text>
</comment>
<comment type="subunit">
    <text evidence="7">Homodimer. The dihydroxyacetone kinase complex is composed of a homodimer of DhaM, a homodimer of DhaK and the subunit DhaL.</text>
</comment>
<dbReference type="InterPro" id="IPR035895">
    <property type="entry name" value="HPr-like_sf"/>
</dbReference>